<accession>A0A964T9S6</accession>
<dbReference type="RefSeq" id="WP_161142733.1">
    <property type="nucleotide sequence ID" value="NZ_SPKJ01000166.1"/>
</dbReference>
<gene>
    <name evidence="2" type="ORF">E4O86_22185</name>
</gene>
<name>A0A964T9S6_9HYPH</name>
<dbReference type="SUPFAM" id="SSF54427">
    <property type="entry name" value="NTF2-like"/>
    <property type="match status" value="1"/>
</dbReference>
<evidence type="ECO:0000259" key="1">
    <source>
        <dbReference type="Pfam" id="PF12680"/>
    </source>
</evidence>
<dbReference type="OrthoDB" id="8452656at2"/>
<dbReference type="Proteomes" id="UP000773614">
    <property type="component" value="Unassembled WGS sequence"/>
</dbReference>
<organism evidence="2 3">
    <name type="scientific">Propylenella binzhouense</name>
    <dbReference type="NCBI Taxonomy" id="2555902"/>
    <lineage>
        <taxon>Bacteria</taxon>
        <taxon>Pseudomonadati</taxon>
        <taxon>Pseudomonadota</taxon>
        <taxon>Alphaproteobacteria</taxon>
        <taxon>Hyphomicrobiales</taxon>
        <taxon>Propylenellaceae</taxon>
        <taxon>Propylenella</taxon>
    </lineage>
</organism>
<evidence type="ECO:0000313" key="2">
    <source>
        <dbReference type="EMBL" id="MYZ50414.1"/>
    </source>
</evidence>
<dbReference type="Gene3D" id="3.10.450.50">
    <property type="match status" value="1"/>
</dbReference>
<protein>
    <submittedName>
        <fullName evidence="2">Nuclear transport factor 2 family protein</fullName>
    </submittedName>
</protein>
<evidence type="ECO:0000313" key="3">
    <source>
        <dbReference type="Proteomes" id="UP000773614"/>
    </source>
</evidence>
<dbReference type="InterPro" id="IPR037401">
    <property type="entry name" value="SnoaL-like"/>
</dbReference>
<dbReference type="InterPro" id="IPR032710">
    <property type="entry name" value="NTF2-like_dom_sf"/>
</dbReference>
<dbReference type="Pfam" id="PF12680">
    <property type="entry name" value="SnoaL_2"/>
    <property type="match status" value="1"/>
</dbReference>
<reference evidence="2" key="1">
    <citation type="submission" date="2019-03" db="EMBL/GenBank/DDBJ databases">
        <title>Afifella sp. nov., isolated from activated sludge.</title>
        <authorList>
            <person name="Li Q."/>
            <person name="Liu Y."/>
        </authorList>
    </citation>
    <scope>NUCLEOTIDE SEQUENCE</scope>
    <source>
        <strain evidence="2">L72</strain>
    </source>
</reference>
<comment type="caution">
    <text evidence="2">The sequence shown here is derived from an EMBL/GenBank/DDBJ whole genome shotgun (WGS) entry which is preliminary data.</text>
</comment>
<feature type="domain" description="SnoaL-like" evidence="1">
    <location>
        <begin position="46"/>
        <end position="127"/>
    </location>
</feature>
<sequence length="141" mass="15496">MVAAARTERVSSARLASHAEGLRGRTARQVIADHLRLRRLGDLESDLARNVGENVVLLTKWGIQRGHAGVRICARALEREVPSASFEYREILVDGPFGYLEWRASTARGGICDGADSYLVRQGRIVAQSIHYTVEKSAGSH</sequence>
<keyword evidence="3" id="KW-1185">Reference proteome</keyword>
<dbReference type="EMBL" id="SPKJ01000166">
    <property type="protein sequence ID" value="MYZ50414.1"/>
    <property type="molecule type" value="Genomic_DNA"/>
</dbReference>
<dbReference type="AlphaFoldDB" id="A0A964T9S6"/>
<proteinExistence type="predicted"/>